<evidence type="ECO:0000313" key="3">
    <source>
        <dbReference type="Proteomes" id="UP000521943"/>
    </source>
</evidence>
<comment type="caution">
    <text evidence="2">The sequence shown here is derived from an EMBL/GenBank/DDBJ whole genome shotgun (WGS) entry which is preliminary data.</text>
</comment>
<proteinExistence type="predicted"/>
<dbReference type="EMBL" id="JACGCI010000011">
    <property type="protein sequence ID" value="KAF6760695.1"/>
    <property type="molecule type" value="Genomic_DNA"/>
</dbReference>
<organism evidence="2 3">
    <name type="scientific">Ephemerocybe angulata</name>
    <dbReference type="NCBI Taxonomy" id="980116"/>
    <lineage>
        <taxon>Eukaryota</taxon>
        <taxon>Fungi</taxon>
        <taxon>Dikarya</taxon>
        <taxon>Basidiomycota</taxon>
        <taxon>Agaricomycotina</taxon>
        <taxon>Agaricomycetes</taxon>
        <taxon>Agaricomycetidae</taxon>
        <taxon>Agaricales</taxon>
        <taxon>Agaricineae</taxon>
        <taxon>Psathyrellaceae</taxon>
        <taxon>Ephemerocybe</taxon>
    </lineage>
</organism>
<accession>A0A8H6I846</accession>
<protein>
    <submittedName>
        <fullName evidence="2">Uncharacterized protein</fullName>
    </submittedName>
</protein>
<evidence type="ECO:0000256" key="1">
    <source>
        <dbReference type="SAM" id="MobiDB-lite"/>
    </source>
</evidence>
<feature type="compositionally biased region" description="Low complexity" evidence="1">
    <location>
        <begin position="67"/>
        <end position="80"/>
    </location>
</feature>
<name>A0A8H6I846_9AGAR</name>
<feature type="region of interest" description="Disordered" evidence="1">
    <location>
        <begin position="60"/>
        <end position="110"/>
    </location>
</feature>
<evidence type="ECO:0000313" key="2">
    <source>
        <dbReference type="EMBL" id="KAF6760695.1"/>
    </source>
</evidence>
<gene>
    <name evidence="2" type="ORF">DFP72DRAFT_881280</name>
</gene>
<sequence>MRGLIGPHRYLGMGDRARVAVPPHTSAVPISHHAAKGTLASHLLFYLCFRGFARGQTRFRKPKKTTHGPTKTTTIAPKTSKPSRKRPPRVLAQAASHSLPSLPHDHSLKPPGSPALAEALYEGITFERYVDVSLSAAPFLFGRLRLVDFSNGSFFQGW</sequence>
<dbReference type="Proteomes" id="UP000521943">
    <property type="component" value="Unassembled WGS sequence"/>
</dbReference>
<keyword evidence="3" id="KW-1185">Reference proteome</keyword>
<reference evidence="2 3" key="1">
    <citation type="submission" date="2020-07" db="EMBL/GenBank/DDBJ databases">
        <title>Comparative genomics of pyrophilous fungi reveals a link between fire events and developmental genes.</title>
        <authorList>
            <consortium name="DOE Joint Genome Institute"/>
            <person name="Steindorff A.S."/>
            <person name="Carver A."/>
            <person name="Calhoun S."/>
            <person name="Stillman K."/>
            <person name="Liu H."/>
            <person name="Lipzen A."/>
            <person name="Pangilinan J."/>
            <person name="Labutti K."/>
            <person name="Bruns T.D."/>
            <person name="Grigoriev I.V."/>
        </authorList>
    </citation>
    <scope>NUCLEOTIDE SEQUENCE [LARGE SCALE GENOMIC DNA]</scope>
    <source>
        <strain evidence="2 3">CBS 144469</strain>
    </source>
</reference>
<dbReference type="AlphaFoldDB" id="A0A8H6I846"/>